<evidence type="ECO:0000256" key="1">
    <source>
        <dbReference type="ARBA" id="ARBA00023002"/>
    </source>
</evidence>
<dbReference type="Gene3D" id="1.20.140.10">
    <property type="entry name" value="Butyryl-CoA Dehydrogenase, subunit A, domain 3"/>
    <property type="match status" value="1"/>
</dbReference>
<feature type="domain" description="Acyl-CoA dehydrogenase C-terminal" evidence="3">
    <location>
        <begin position="269"/>
        <end position="412"/>
    </location>
</feature>
<sequence>MTITANVRSDAAAGKDSTARTGTAPDTADTDEDRFSVPPTIQELRSHFAPVFEQIAQDALERERNRELGHGAVELLRESGFTKVRLPRELGGFGASLDQLLDLLIDLAAADSNLPQALHGHYMFTEVHQHQPQGEVSDWWLSEVAAGKVFANALVELPPATGARPVVITPRDGNVSRGAVVSGDKFYSTGSLFADYILVLGKQPGSENDTYVVVNTRDPGVELIDDWNGIGQKLTASGTTKFHDAAVDAERAMTLAVPTGPLGFPFLWLILAATHAGIARGALNDAAAYVAGRRRTYVHGSGELPSEDPLVQNVVGSISAKASAARHVVLGAARELEEALLATRDVDSLEDPAFLDAYAAASVSASEASVAAAELSLEAANLLFETGGASSLLTDKQLDRHWRNARVLASHTPGSYRLKSIGDFRINGTVPPLSARVRNSDTASTSSEGETK</sequence>
<protein>
    <submittedName>
        <fullName evidence="4">Acyl-CoA dehydrogenase family protein</fullName>
    </submittedName>
</protein>
<gene>
    <name evidence="4" type="ORF">GCM10009824_05910</name>
</gene>
<dbReference type="InterPro" id="IPR046373">
    <property type="entry name" value="Acyl-CoA_Oxase/DH_mid-dom_sf"/>
</dbReference>
<dbReference type="SUPFAM" id="SSF56645">
    <property type="entry name" value="Acyl-CoA dehydrogenase NM domain-like"/>
    <property type="match status" value="1"/>
</dbReference>
<dbReference type="InterPro" id="IPR037069">
    <property type="entry name" value="AcylCoA_DH/ox_N_sf"/>
</dbReference>
<keyword evidence="5" id="KW-1185">Reference proteome</keyword>
<reference evidence="5" key="1">
    <citation type="journal article" date="2019" name="Int. J. Syst. Evol. Microbiol.">
        <title>The Global Catalogue of Microorganisms (GCM) 10K type strain sequencing project: providing services to taxonomists for standard genome sequencing and annotation.</title>
        <authorList>
            <consortium name="The Broad Institute Genomics Platform"/>
            <consortium name="The Broad Institute Genome Sequencing Center for Infectious Disease"/>
            <person name="Wu L."/>
            <person name="Ma J."/>
        </authorList>
    </citation>
    <scope>NUCLEOTIDE SEQUENCE [LARGE SCALE GENOMIC DNA]</scope>
    <source>
        <strain evidence="5">JCM 15914</strain>
    </source>
</reference>
<evidence type="ECO:0000256" key="2">
    <source>
        <dbReference type="SAM" id="MobiDB-lite"/>
    </source>
</evidence>
<evidence type="ECO:0000313" key="5">
    <source>
        <dbReference type="Proteomes" id="UP001500166"/>
    </source>
</evidence>
<dbReference type="EMBL" id="BAAAQA010000004">
    <property type="protein sequence ID" value="GAA2110959.1"/>
    <property type="molecule type" value="Genomic_DNA"/>
</dbReference>
<dbReference type="Gene3D" id="1.10.540.10">
    <property type="entry name" value="Acyl-CoA dehydrogenase/oxidase, N-terminal domain"/>
    <property type="match status" value="1"/>
</dbReference>
<feature type="region of interest" description="Disordered" evidence="2">
    <location>
        <begin position="1"/>
        <end position="35"/>
    </location>
</feature>
<name>A0ABP5J2I7_9MICC</name>
<evidence type="ECO:0000313" key="4">
    <source>
        <dbReference type="EMBL" id="GAA2110959.1"/>
    </source>
</evidence>
<comment type="caution">
    <text evidence="4">The sequence shown here is derived from an EMBL/GenBank/DDBJ whole genome shotgun (WGS) entry which is preliminary data.</text>
</comment>
<dbReference type="RefSeq" id="WP_344223568.1">
    <property type="nucleotide sequence ID" value="NZ_BAAAQA010000004.1"/>
</dbReference>
<dbReference type="SUPFAM" id="SSF47203">
    <property type="entry name" value="Acyl-CoA dehydrogenase C-terminal domain-like"/>
    <property type="match status" value="1"/>
</dbReference>
<dbReference type="InterPro" id="IPR013107">
    <property type="entry name" value="Acyl-CoA_DH_C"/>
</dbReference>
<keyword evidence="1" id="KW-0560">Oxidoreductase</keyword>
<dbReference type="Pfam" id="PF08028">
    <property type="entry name" value="Acyl-CoA_dh_2"/>
    <property type="match status" value="1"/>
</dbReference>
<dbReference type="Proteomes" id="UP001500166">
    <property type="component" value="Unassembled WGS sequence"/>
</dbReference>
<dbReference type="PANTHER" id="PTHR43884">
    <property type="entry name" value="ACYL-COA DEHYDROGENASE"/>
    <property type="match status" value="1"/>
</dbReference>
<dbReference type="PANTHER" id="PTHR43884:SF12">
    <property type="entry name" value="ISOVALERYL-COA DEHYDROGENASE, MITOCHONDRIAL-RELATED"/>
    <property type="match status" value="1"/>
</dbReference>
<dbReference type="InterPro" id="IPR009100">
    <property type="entry name" value="AcylCoA_DH/oxidase_NM_dom_sf"/>
</dbReference>
<organism evidence="4 5">
    <name type="scientific">Kocuria atrinae</name>
    <dbReference type="NCBI Taxonomy" id="592377"/>
    <lineage>
        <taxon>Bacteria</taxon>
        <taxon>Bacillati</taxon>
        <taxon>Actinomycetota</taxon>
        <taxon>Actinomycetes</taxon>
        <taxon>Micrococcales</taxon>
        <taxon>Micrococcaceae</taxon>
        <taxon>Kocuria</taxon>
    </lineage>
</organism>
<accession>A0ABP5J2I7</accession>
<dbReference type="InterPro" id="IPR036250">
    <property type="entry name" value="AcylCo_DH-like_C"/>
</dbReference>
<proteinExistence type="predicted"/>
<evidence type="ECO:0000259" key="3">
    <source>
        <dbReference type="Pfam" id="PF08028"/>
    </source>
</evidence>
<dbReference type="Gene3D" id="2.40.110.10">
    <property type="entry name" value="Butyryl-CoA Dehydrogenase, subunit A, domain 2"/>
    <property type="match status" value="1"/>
</dbReference>